<evidence type="ECO:0000256" key="2">
    <source>
        <dbReference type="SAM" id="Phobius"/>
    </source>
</evidence>
<protein>
    <submittedName>
        <fullName evidence="3">Uncharacterized protein</fullName>
    </submittedName>
</protein>
<comment type="caution">
    <text evidence="3">The sequence shown here is derived from an EMBL/GenBank/DDBJ whole genome shotgun (WGS) entry which is preliminary data.</text>
</comment>
<feature type="compositionally biased region" description="Basic and acidic residues" evidence="1">
    <location>
        <begin position="12"/>
        <end position="21"/>
    </location>
</feature>
<sequence>MTERPPVTPDPGDDREVDDATRAVARPAAVPDDDATRVVQRRSAEPEDPDATRAVPRPAAQQDEDDATRKAPRPAGSGEQSARDAAAPGGLLRPVQREFPGVGGPSTVTRTGATTGSRNPAPPVEEPLVTNVSRDVAALMFKSPLDPRRRVRNTSVAGAEDASPRQGVSRGIPVVYGPRAPEALPVGVAAAPAPPSGSEAEAPPAADRTGLPSTARINRRERLVTLIGGAALVVVGVAGLWWIAVTAFGS</sequence>
<feature type="compositionally biased region" description="Polar residues" evidence="1">
    <location>
        <begin position="106"/>
        <end position="118"/>
    </location>
</feature>
<feature type="region of interest" description="Disordered" evidence="1">
    <location>
        <begin position="190"/>
        <end position="213"/>
    </location>
</feature>
<gene>
    <name evidence="3" type="ORF">JD292_06190</name>
</gene>
<evidence type="ECO:0000313" key="4">
    <source>
        <dbReference type="Proteomes" id="UP000618733"/>
    </source>
</evidence>
<proteinExistence type="predicted"/>
<dbReference type="Proteomes" id="UP000618733">
    <property type="component" value="Unassembled WGS sequence"/>
</dbReference>
<dbReference type="EMBL" id="JAEHOI010000005">
    <property type="protein sequence ID" value="MBK0421660.1"/>
    <property type="molecule type" value="Genomic_DNA"/>
</dbReference>
<evidence type="ECO:0000313" key="3">
    <source>
        <dbReference type="EMBL" id="MBK0421660.1"/>
    </source>
</evidence>
<feature type="transmembrane region" description="Helical" evidence="2">
    <location>
        <begin position="223"/>
        <end position="244"/>
    </location>
</feature>
<name>A0A934QD81_9MICO</name>
<feature type="region of interest" description="Disordered" evidence="1">
    <location>
        <begin position="1"/>
        <end position="128"/>
    </location>
</feature>
<dbReference type="AlphaFoldDB" id="A0A934QD81"/>
<organism evidence="3 4">
    <name type="scientific">Leucobacter edaphi</name>
    <dbReference type="NCBI Taxonomy" id="2796472"/>
    <lineage>
        <taxon>Bacteria</taxon>
        <taxon>Bacillati</taxon>
        <taxon>Actinomycetota</taxon>
        <taxon>Actinomycetes</taxon>
        <taxon>Micrococcales</taxon>
        <taxon>Microbacteriaceae</taxon>
        <taxon>Leucobacter</taxon>
    </lineage>
</organism>
<keyword evidence="2" id="KW-0472">Membrane</keyword>
<feature type="compositionally biased region" description="Low complexity" evidence="1">
    <location>
        <begin position="190"/>
        <end position="206"/>
    </location>
</feature>
<evidence type="ECO:0000256" key="1">
    <source>
        <dbReference type="SAM" id="MobiDB-lite"/>
    </source>
</evidence>
<reference evidence="3" key="1">
    <citation type="submission" date="2020-12" db="EMBL/GenBank/DDBJ databases">
        <title>Leucobacter sp. CAS2, isolated from Chromium sludge.</title>
        <authorList>
            <person name="Xu Z."/>
        </authorList>
    </citation>
    <scope>NUCLEOTIDE SEQUENCE</scope>
    <source>
        <strain evidence="3">CSA2</strain>
    </source>
</reference>
<dbReference type="RefSeq" id="WP_200131865.1">
    <property type="nucleotide sequence ID" value="NZ_JAEHOI010000005.1"/>
</dbReference>
<keyword evidence="2" id="KW-1133">Transmembrane helix</keyword>
<keyword evidence="2" id="KW-0812">Transmembrane</keyword>
<accession>A0A934QD81</accession>
<keyword evidence="4" id="KW-1185">Reference proteome</keyword>